<dbReference type="STRING" id="502780.C1G0A7"/>
<proteinExistence type="predicted"/>
<evidence type="ECO:0000256" key="2">
    <source>
        <dbReference type="SAM" id="SignalP"/>
    </source>
</evidence>
<feature type="chain" id="PRO_5002907950" description="ER membrane protein complex subunit 10" evidence="2">
    <location>
        <begin position="22"/>
        <end position="237"/>
    </location>
</feature>
<dbReference type="OMA" id="ADIFYWP"/>
<dbReference type="PANTHER" id="PTHR39219">
    <property type="entry name" value="ER MEMBRANE PROTEIN COMPLEX SUBUNIT 10"/>
    <property type="match status" value="1"/>
</dbReference>
<dbReference type="Proteomes" id="UP000001628">
    <property type="component" value="Unassembled WGS sequence"/>
</dbReference>
<feature type="compositionally biased region" description="Basic and acidic residues" evidence="1">
    <location>
        <begin position="160"/>
        <end position="172"/>
    </location>
</feature>
<dbReference type="GeneID" id="22580156"/>
<dbReference type="AlphaFoldDB" id="C1G0A7"/>
<keyword evidence="2" id="KW-0732">Signal</keyword>
<evidence type="ECO:0000313" key="3">
    <source>
        <dbReference type="EMBL" id="EEH44008.2"/>
    </source>
</evidence>
<protein>
    <recommendedName>
        <fullName evidence="5">ER membrane protein complex subunit 10</fullName>
    </recommendedName>
</protein>
<dbReference type="KEGG" id="pbn:PADG_00297"/>
<dbReference type="eggNOG" id="ENOG502SCMA">
    <property type="taxonomic scope" value="Eukaryota"/>
</dbReference>
<dbReference type="EMBL" id="KN275957">
    <property type="protein sequence ID" value="EEH44008.2"/>
    <property type="molecule type" value="Genomic_DNA"/>
</dbReference>
<keyword evidence="4" id="KW-1185">Reference proteome</keyword>
<dbReference type="OrthoDB" id="1894652at2759"/>
<sequence length="237" mass="25508">MHIPNLALLALSLALSALTSASPSASSSASSSLSADIFYWPLSSSSSPSKPSRLAKISYNPTTLRSTIDSYTPPQPVNTNGNLDRQADLLRIGLYITSINDNSPTKKDKQWVGTLCSPSIFANTQQTLTLHLDHNNHVYHASISSSATPPVAHASSTGAEKSKEKTTSKAKEADSELLKVEFVRLTPSPKPHLNRPVVLNADGHTPEEVVEKTFLQRYWWVLAIIGLLAFTGSAEGS</sequence>
<name>C1G0A7_PARBD</name>
<gene>
    <name evidence="3" type="ORF">PADG_00297</name>
</gene>
<evidence type="ECO:0000313" key="4">
    <source>
        <dbReference type="Proteomes" id="UP000001628"/>
    </source>
</evidence>
<feature type="region of interest" description="Disordered" evidence="1">
    <location>
        <begin position="143"/>
        <end position="172"/>
    </location>
</feature>
<reference evidence="3 4" key="1">
    <citation type="journal article" date="2011" name="PLoS Genet.">
        <title>Comparative genomic analysis of human fungal pathogens causing paracoccidioidomycosis.</title>
        <authorList>
            <person name="Desjardins C.A."/>
            <person name="Champion M.D."/>
            <person name="Holder J.W."/>
            <person name="Muszewska A."/>
            <person name="Goldberg J."/>
            <person name="Bailao A.M."/>
            <person name="Brigido M.M."/>
            <person name="Ferreira M.E."/>
            <person name="Garcia A.M."/>
            <person name="Grynberg M."/>
            <person name="Gujja S."/>
            <person name="Heiman D.I."/>
            <person name="Henn M.R."/>
            <person name="Kodira C.D."/>
            <person name="Leon-Narvaez H."/>
            <person name="Longo L.V."/>
            <person name="Ma L.J."/>
            <person name="Malavazi I."/>
            <person name="Matsuo A.L."/>
            <person name="Morais F.V."/>
            <person name="Pereira M."/>
            <person name="Rodriguez-Brito S."/>
            <person name="Sakthikumar S."/>
            <person name="Salem-Izacc S.M."/>
            <person name="Sykes S.M."/>
            <person name="Teixeira M.M."/>
            <person name="Vallejo M.C."/>
            <person name="Walter M.E."/>
            <person name="Yandava C."/>
            <person name="Young S."/>
            <person name="Zeng Q."/>
            <person name="Zucker J."/>
            <person name="Felipe M.S."/>
            <person name="Goldman G.H."/>
            <person name="Haas B.J."/>
            <person name="McEwen J.G."/>
            <person name="Nino-Vega G."/>
            <person name="Puccia R."/>
            <person name="San-Blas G."/>
            <person name="Soares C.M."/>
            <person name="Birren B.W."/>
            <person name="Cuomo C.A."/>
        </authorList>
    </citation>
    <scope>NUCLEOTIDE SEQUENCE [LARGE SCALE GENOMIC DNA]</scope>
    <source>
        <strain evidence="3 4">Pb18</strain>
    </source>
</reference>
<dbReference type="HOGENOM" id="CLU_071095_0_0_1"/>
<accession>C1G0A7</accession>
<feature type="signal peptide" evidence="2">
    <location>
        <begin position="1"/>
        <end position="21"/>
    </location>
</feature>
<organism evidence="3 4">
    <name type="scientific">Paracoccidioides brasiliensis (strain Pb18)</name>
    <dbReference type="NCBI Taxonomy" id="502780"/>
    <lineage>
        <taxon>Eukaryota</taxon>
        <taxon>Fungi</taxon>
        <taxon>Dikarya</taxon>
        <taxon>Ascomycota</taxon>
        <taxon>Pezizomycotina</taxon>
        <taxon>Eurotiomycetes</taxon>
        <taxon>Eurotiomycetidae</taxon>
        <taxon>Onygenales</taxon>
        <taxon>Ajellomycetaceae</taxon>
        <taxon>Paracoccidioides</taxon>
    </lineage>
</organism>
<dbReference type="PANTHER" id="PTHR39219:SF1">
    <property type="entry name" value="ER MEMBRANE PROTEIN COMPLEX SUBUNIT 10"/>
    <property type="match status" value="1"/>
</dbReference>
<dbReference type="Pfam" id="PF21203">
    <property type="entry name" value="ECM10"/>
    <property type="match status" value="1"/>
</dbReference>
<evidence type="ECO:0000256" key="1">
    <source>
        <dbReference type="SAM" id="MobiDB-lite"/>
    </source>
</evidence>
<dbReference type="RefSeq" id="XP_010755767.1">
    <property type="nucleotide sequence ID" value="XM_010757465.1"/>
</dbReference>
<dbReference type="VEuPathDB" id="FungiDB:PADG_00297"/>
<dbReference type="InParanoid" id="C1G0A7"/>
<evidence type="ECO:0008006" key="5">
    <source>
        <dbReference type="Google" id="ProtNLM"/>
    </source>
</evidence>